<sequence length="114" mass="12478">MNLSKFDTLGSWKPKSSWTINGTRRKRSMLLTWEKELSFNCNGGAPPPSVQLSCGGGVAAVASQEGKGSILTNFCIHRSRFRVLFNPQLFSPGSATGNSSIAQTESSRILEYHR</sequence>
<evidence type="ECO:0000313" key="2">
    <source>
        <dbReference type="Proteomes" id="UP001060085"/>
    </source>
</evidence>
<proteinExistence type="predicted"/>
<comment type="caution">
    <text evidence="1">The sequence shown here is derived from an EMBL/GenBank/DDBJ whole genome shotgun (WGS) entry which is preliminary data.</text>
</comment>
<gene>
    <name evidence="1" type="ORF">M9H77_33994</name>
</gene>
<accession>A0ACB9ZK31</accession>
<dbReference type="Proteomes" id="UP001060085">
    <property type="component" value="Linkage Group LG08"/>
</dbReference>
<evidence type="ECO:0000313" key="1">
    <source>
        <dbReference type="EMBL" id="KAI5647989.1"/>
    </source>
</evidence>
<organism evidence="1 2">
    <name type="scientific">Catharanthus roseus</name>
    <name type="common">Madagascar periwinkle</name>
    <name type="synonym">Vinca rosea</name>
    <dbReference type="NCBI Taxonomy" id="4058"/>
    <lineage>
        <taxon>Eukaryota</taxon>
        <taxon>Viridiplantae</taxon>
        <taxon>Streptophyta</taxon>
        <taxon>Embryophyta</taxon>
        <taxon>Tracheophyta</taxon>
        <taxon>Spermatophyta</taxon>
        <taxon>Magnoliopsida</taxon>
        <taxon>eudicotyledons</taxon>
        <taxon>Gunneridae</taxon>
        <taxon>Pentapetalae</taxon>
        <taxon>asterids</taxon>
        <taxon>lamiids</taxon>
        <taxon>Gentianales</taxon>
        <taxon>Apocynaceae</taxon>
        <taxon>Rauvolfioideae</taxon>
        <taxon>Vinceae</taxon>
        <taxon>Catharanthinae</taxon>
        <taxon>Catharanthus</taxon>
    </lineage>
</organism>
<name>A0ACB9ZK31_CATRO</name>
<keyword evidence="2" id="KW-1185">Reference proteome</keyword>
<protein>
    <submittedName>
        <fullName evidence="1">Uncharacterized protein</fullName>
    </submittedName>
</protein>
<dbReference type="EMBL" id="CM044708">
    <property type="protein sequence ID" value="KAI5647989.1"/>
    <property type="molecule type" value="Genomic_DNA"/>
</dbReference>
<reference evidence="2" key="1">
    <citation type="journal article" date="2023" name="Nat. Plants">
        <title>Single-cell RNA sequencing provides a high-resolution roadmap for understanding the multicellular compartmentation of specialized metabolism.</title>
        <authorList>
            <person name="Sun S."/>
            <person name="Shen X."/>
            <person name="Li Y."/>
            <person name="Li Y."/>
            <person name="Wang S."/>
            <person name="Li R."/>
            <person name="Zhang H."/>
            <person name="Shen G."/>
            <person name="Guo B."/>
            <person name="Wei J."/>
            <person name="Xu J."/>
            <person name="St-Pierre B."/>
            <person name="Chen S."/>
            <person name="Sun C."/>
        </authorList>
    </citation>
    <scope>NUCLEOTIDE SEQUENCE [LARGE SCALE GENOMIC DNA]</scope>
</reference>